<keyword evidence="10 11" id="KW-0472">Membrane</keyword>
<comment type="caution">
    <text evidence="11">Lacks conserved residue(s) required for the propagation of feature annotation.</text>
</comment>
<name>A0ABS7DEW5_9GAMM</name>
<feature type="transmembrane region" description="Helical" evidence="11">
    <location>
        <begin position="51"/>
        <end position="73"/>
    </location>
</feature>
<keyword evidence="9 11" id="KW-0811">Translocation</keyword>
<comment type="caution">
    <text evidence="13">The sequence shown here is derived from an EMBL/GenBank/DDBJ whole genome shotgun (WGS) entry which is preliminary data.</text>
</comment>
<evidence type="ECO:0000256" key="10">
    <source>
        <dbReference type="ARBA" id="ARBA00023136"/>
    </source>
</evidence>
<dbReference type="Proteomes" id="UP000731465">
    <property type="component" value="Unassembled WGS sequence"/>
</dbReference>
<evidence type="ECO:0000256" key="1">
    <source>
        <dbReference type="ARBA" id="ARBA00004651"/>
    </source>
</evidence>
<dbReference type="RefSeq" id="WP_219936874.1">
    <property type="nucleotide sequence ID" value="NZ_JAGFNY010000005.1"/>
</dbReference>
<comment type="subcellular location">
    <subcellularLocation>
        <location evidence="1 11">Cell membrane</location>
        <topology evidence="1 11">Multi-pass membrane protein</topology>
    </subcellularLocation>
</comment>
<keyword evidence="5 11" id="KW-1003">Cell membrane</keyword>
<keyword evidence="4 11" id="KW-0813">Transport</keyword>
<reference evidence="13 14" key="1">
    <citation type="submission" date="2021-03" db="EMBL/GenBank/DDBJ databases">
        <title>Succinivibrio sp. nov. isolated from feces of cow.</title>
        <authorList>
            <person name="Choi J.-Y."/>
        </authorList>
    </citation>
    <scope>NUCLEOTIDE SEQUENCE [LARGE SCALE GENOMIC DNA]</scope>
    <source>
        <strain evidence="13 14">AGMB01872</strain>
    </source>
</reference>
<evidence type="ECO:0000256" key="2">
    <source>
        <dbReference type="ARBA" id="ARBA00008445"/>
    </source>
</evidence>
<dbReference type="NCBIfam" id="TIGR00810">
    <property type="entry name" value="secG"/>
    <property type="match status" value="1"/>
</dbReference>
<evidence type="ECO:0000313" key="14">
    <source>
        <dbReference type="Proteomes" id="UP000731465"/>
    </source>
</evidence>
<evidence type="ECO:0000256" key="12">
    <source>
        <dbReference type="SAM" id="MobiDB-lite"/>
    </source>
</evidence>
<organism evidence="13 14">
    <name type="scientific">Succinivibrio faecicola</name>
    <dbReference type="NCBI Taxonomy" id="2820300"/>
    <lineage>
        <taxon>Bacteria</taxon>
        <taxon>Pseudomonadati</taxon>
        <taxon>Pseudomonadota</taxon>
        <taxon>Gammaproteobacteria</taxon>
        <taxon>Aeromonadales</taxon>
        <taxon>Succinivibrionaceae</taxon>
        <taxon>Succinivibrio</taxon>
    </lineage>
</organism>
<dbReference type="PANTHER" id="PTHR34182">
    <property type="entry name" value="PROTEIN-EXPORT MEMBRANE PROTEIN SECG"/>
    <property type="match status" value="1"/>
</dbReference>
<evidence type="ECO:0000256" key="5">
    <source>
        <dbReference type="ARBA" id="ARBA00022475"/>
    </source>
</evidence>
<evidence type="ECO:0000313" key="13">
    <source>
        <dbReference type="EMBL" id="MBW7569808.1"/>
    </source>
</evidence>
<keyword evidence="14" id="KW-1185">Reference proteome</keyword>
<gene>
    <name evidence="13" type="primary">secG</name>
    <name evidence="13" type="ORF">J5V48_02755</name>
</gene>
<protein>
    <recommendedName>
        <fullName evidence="3 11">Protein-export membrane protein SecG</fullName>
    </recommendedName>
</protein>
<sequence length="124" mass="13079">MYEIAIVFLLLVAVAMIALILLQQGKGAGMGASFGAGASNTVFGSVGSGNFLTRSTWFLIFLFFAICLLLGYLQKSAHKEKSDFSNIEESVVSEQTVDQAPVVNTDAPVVETDAPSATDAPSDK</sequence>
<keyword evidence="6 11" id="KW-0812">Transmembrane</keyword>
<evidence type="ECO:0000256" key="7">
    <source>
        <dbReference type="ARBA" id="ARBA00022927"/>
    </source>
</evidence>
<evidence type="ECO:0000256" key="4">
    <source>
        <dbReference type="ARBA" id="ARBA00022448"/>
    </source>
</evidence>
<keyword evidence="8 11" id="KW-1133">Transmembrane helix</keyword>
<evidence type="ECO:0000256" key="3">
    <source>
        <dbReference type="ARBA" id="ARBA00017876"/>
    </source>
</evidence>
<feature type="region of interest" description="Disordered" evidence="12">
    <location>
        <begin position="104"/>
        <end position="124"/>
    </location>
</feature>
<accession>A0ABS7DEW5</accession>
<evidence type="ECO:0000256" key="6">
    <source>
        <dbReference type="ARBA" id="ARBA00022692"/>
    </source>
</evidence>
<dbReference type="EMBL" id="JAGFNY010000005">
    <property type="protein sequence ID" value="MBW7569808.1"/>
    <property type="molecule type" value="Genomic_DNA"/>
</dbReference>
<comment type="function">
    <text evidence="11">Involved in protein export. Participates in an early event of protein translocation.</text>
</comment>
<dbReference type="Pfam" id="PF03840">
    <property type="entry name" value="SecG"/>
    <property type="match status" value="1"/>
</dbReference>
<evidence type="ECO:0000256" key="8">
    <source>
        <dbReference type="ARBA" id="ARBA00022989"/>
    </source>
</evidence>
<keyword evidence="7 11" id="KW-0653">Protein transport</keyword>
<evidence type="ECO:0000256" key="11">
    <source>
        <dbReference type="RuleBase" id="RU365087"/>
    </source>
</evidence>
<proteinExistence type="inferred from homology"/>
<comment type="similarity">
    <text evidence="2 11">Belongs to the SecG family.</text>
</comment>
<evidence type="ECO:0000256" key="9">
    <source>
        <dbReference type="ARBA" id="ARBA00023010"/>
    </source>
</evidence>
<dbReference type="PANTHER" id="PTHR34182:SF1">
    <property type="entry name" value="PROTEIN-EXPORT MEMBRANE PROTEIN SECG"/>
    <property type="match status" value="1"/>
</dbReference>
<dbReference type="PRINTS" id="PR01651">
    <property type="entry name" value="SECGEXPORT"/>
</dbReference>
<dbReference type="InterPro" id="IPR004692">
    <property type="entry name" value="SecG"/>
</dbReference>